<dbReference type="InterPro" id="IPR015683">
    <property type="entry name" value="Ionotropic_Glu_rcpt"/>
</dbReference>
<feature type="signal peptide" evidence="3">
    <location>
        <begin position="1"/>
        <end position="20"/>
    </location>
</feature>
<feature type="region of interest" description="Disordered" evidence="1">
    <location>
        <begin position="618"/>
        <end position="729"/>
    </location>
</feature>
<accession>A0A5A8CV62</accession>
<sequence length="932" mass="97257">MRAALLATVAASALFSLAAANLGPDFLHIAGMAFPTGPLSEPARQGRGLQLDTAFLADIPNRTSPSEFLIGTKIVAPFSFPVDPAEAGGRFVTDSVGPTKFSGYSWELWDKFLFPLAQDYGCNYTTYRVVQFANNDQMLRAVTLGLVDAGHAALTKNIQRAEIVDFTTGWFDTGLAIMTRTMSGVSVSQAMSTFESIGGVAASLLALIAAGIVAMALAIFILERALPGPRPVMRKGCFAGIRDSGLLATQLLVGASARVPSGSLSRPVATCCSLASSLLTIVVTAIVTVSLQSASSATVVENFADLSGKTMLMPEATSAESFVNRNGVGIKLIPTASIGSALERFQAGEADSMLYDQPILSAFIGNDASEFGSKRFALVGELMERQQYGIALNPHLPDLVRESLDKAILAVYGTTEVADLRARWLYTNEVNAAIPALSSASGTTSMMEFLGDNVQPAGIIVGTVVGVALVFGVGAFCCRSSLALHRRGELSIGELRRWLIASCVGNSTSDATIKRRRKSIRDAGDVGDAEPPSTPGCLPQWLARCSSTSAAGAESLATVSHTRTPPAANYVQDSASAPLQRPASKRVLVSESRGRASGAQGSVDAAKLQQQASLLRRIGSGQAMDPRKSAWGERPDAVPGRGAPTDDRKAAPAPQHRASASSPARTEQVLQVHGALSPPPTSSLLPGGPSLDTRALAQEDASTTSNTFGGMAFGPDGGSKGAGTPLSAGRGGPLFDVVAKAVTETPTARSTRNSKTSEGMPGLAAIGTADDAADCGGGGCHTGALETHPAFGVTARERLFFKREQWAMRAEGKLAPVLSPNDLLWEVWQRVDMLAQQALLQRAMGRLDVPADLEDVPPELVEEESRLLAGELVTQGMDPQLAKRAAMVAAMAGVHEDEECEEFGNPSPLGLTDGRAASAKVHPALPPGSGVP</sequence>
<evidence type="ECO:0000313" key="5">
    <source>
        <dbReference type="Proteomes" id="UP000323011"/>
    </source>
</evidence>
<gene>
    <name evidence="4" type="ORF">FNF29_01468</name>
</gene>
<evidence type="ECO:0000256" key="3">
    <source>
        <dbReference type="SAM" id="SignalP"/>
    </source>
</evidence>
<feature type="chain" id="PRO_5022799755" evidence="3">
    <location>
        <begin position="21"/>
        <end position="932"/>
    </location>
</feature>
<dbReference type="AlphaFoldDB" id="A0A5A8CV62"/>
<proteinExistence type="predicted"/>
<organism evidence="4 5">
    <name type="scientific">Cafeteria roenbergensis</name>
    <name type="common">Marine flagellate</name>
    <dbReference type="NCBI Taxonomy" id="33653"/>
    <lineage>
        <taxon>Eukaryota</taxon>
        <taxon>Sar</taxon>
        <taxon>Stramenopiles</taxon>
        <taxon>Bigyra</taxon>
        <taxon>Opalozoa</taxon>
        <taxon>Bicosoecida</taxon>
        <taxon>Cafeteriaceae</taxon>
        <taxon>Cafeteria</taxon>
    </lineage>
</organism>
<keyword evidence="2" id="KW-0472">Membrane</keyword>
<feature type="compositionally biased region" description="Low complexity" evidence="1">
    <location>
        <begin position="682"/>
        <end position="691"/>
    </location>
</feature>
<feature type="compositionally biased region" description="Basic and acidic residues" evidence="1">
    <location>
        <begin position="625"/>
        <end position="636"/>
    </location>
</feature>
<feature type="transmembrane region" description="Helical" evidence="2">
    <location>
        <begin position="457"/>
        <end position="478"/>
    </location>
</feature>
<keyword evidence="5" id="KW-1185">Reference proteome</keyword>
<protein>
    <submittedName>
        <fullName evidence="4">Uncharacterized protein</fullName>
    </submittedName>
</protein>
<dbReference type="Proteomes" id="UP000323011">
    <property type="component" value="Unassembled WGS sequence"/>
</dbReference>
<dbReference type="Gene3D" id="3.40.190.10">
    <property type="entry name" value="Periplasmic binding protein-like II"/>
    <property type="match status" value="3"/>
</dbReference>
<dbReference type="EMBL" id="VLTN01000005">
    <property type="protein sequence ID" value="KAA0156050.1"/>
    <property type="molecule type" value="Genomic_DNA"/>
</dbReference>
<evidence type="ECO:0000256" key="1">
    <source>
        <dbReference type="SAM" id="MobiDB-lite"/>
    </source>
</evidence>
<feature type="region of interest" description="Disordered" evidence="1">
    <location>
        <begin position="564"/>
        <end position="605"/>
    </location>
</feature>
<keyword evidence="2" id="KW-1133">Transmembrane helix</keyword>
<reference evidence="4 5" key="1">
    <citation type="submission" date="2019-07" db="EMBL/GenBank/DDBJ databases">
        <title>Genomes of Cafeteria roenbergensis.</title>
        <authorList>
            <person name="Fischer M.G."/>
            <person name="Hackl T."/>
            <person name="Roman M."/>
        </authorList>
    </citation>
    <scope>NUCLEOTIDE SEQUENCE [LARGE SCALE GENOMIC DNA]</scope>
    <source>
        <strain evidence="4 5">BVI</strain>
    </source>
</reference>
<dbReference type="PANTHER" id="PTHR18966">
    <property type="entry name" value="IONOTROPIC GLUTAMATE RECEPTOR"/>
    <property type="match status" value="1"/>
</dbReference>
<feature type="transmembrane region" description="Helical" evidence="2">
    <location>
        <begin position="197"/>
        <end position="222"/>
    </location>
</feature>
<name>A0A5A8CV62_CAFRO</name>
<evidence type="ECO:0000256" key="2">
    <source>
        <dbReference type="SAM" id="Phobius"/>
    </source>
</evidence>
<feature type="region of interest" description="Disordered" evidence="1">
    <location>
        <begin position="899"/>
        <end position="932"/>
    </location>
</feature>
<keyword evidence="2" id="KW-0812">Transmembrane</keyword>
<keyword evidence="3" id="KW-0732">Signal</keyword>
<comment type="caution">
    <text evidence="4">The sequence shown here is derived from an EMBL/GenBank/DDBJ whole genome shotgun (WGS) entry which is preliminary data.</text>
</comment>
<evidence type="ECO:0000313" key="4">
    <source>
        <dbReference type="EMBL" id="KAA0156050.1"/>
    </source>
</evidence>
<feature type="compositionally biased region" description="Gly residues" evidence="1">
    <location>
        <begin position="711"/>
        <end position="721"/>
    </location>
</feature>
<feature type="compositionally biased region" description="Polar residues" evidence="1">
    <location>
        <begin position="658"/>
        <end position="669"/>
    </location>
</feature>
<dbReference type="SUPFAM" id="SSF53850">
    <property type="entry name" value="Periplasmic binding protein-like II"/>
    <property type="match status" value="1"/>
</dbReference>